<dbReference type="InterPro" id="IPR013217">
    <property type="entry name" value="Methyltransf_12"/>
</dbReference>
<evidence type="ECO:0000313" key="3">
    <source>
        <dbReference type="EMBL" id="MDP9869062.1"/>
    </source>
</evidence>
<accession>A0ABT9RJP2</accession>
<sequence>MTHRSDGARPAYAFDNANAHAGGQHDSLARLLDPGTFQRLEQTAITDGWECLEIGAGGGSVAVWLAERVAPTGRVLATDIQPQLIPDVPGLTVARHDVTTDPLLDDAFDLIHARLVLSHLPERHQVLRKLLAALKPGGVIQIDEIDTTHWPILTAATPQDAKAYHAYLLGLVGVLRAAGADPSWGPQVAAALTDAGFTDVDPQCHSEVWGPDSAGAALLLSNSRHLEPALLAHGLTESDLEAARAAIVHPVFRAVSFTVHTVQARRPA</sequence>
<evidence type="ECO:0000313" key="4">
    <source>
        <dbReference type="Proteomes" id="UP001230426"/>
    </source>
</evidence>
<comment type="caution">
    <text evidence="3">The sequence shown here is derived from an EMBL/GenBank/DDBJ whole genome shotgun (WGS) entry which is preliminary data.</text>
</comment>
<dbReference type="InterPro" id="IPR029063">
    <property type="entry name" value="SAM-dependent_MTases_sf"/>
</dbReference>
<keyword evidence="4" id="KW-1185">Reference proteome</keyword>
<gene>
    <name evidence="3" type="ORF">J2S55_008328</name>
</gene>
<feature type="domain" description="Methyltransferase type 12" evidence="2">
    <location>
        <begin position="52"/>
        <end position="140"/>
    </location>
</feature>
<proteinExistence type="predicted"/>
<dbReference type="SUPFAM" id="SSF53335">
    <property type="entry name" value="S-adenosyl-L-methionine-dependent methyltransferases"/>
    <property type="match status" value="1"/>
</dbReference>
<reference evidence="3 4" key="1">
    <citation type="submission" date="2023-07" db="EMBL/GenBank/DDBJ databases">
        <title>Sequencing the genomes of 1000 actinobacteria strains.</title>
        <authorList>
            <person name="Klenk H.-P."/>
        </authorList>
    </citation>
    <scope>NUCLEOTIDE SEQUENCE [LARGE SCALE GENOMIC DNA]</scope>
    <source>
        <strain evidence="3 4">DSM 44109</strain>
    </source>
</reference>
<evidence type="ECO:0000259" key="2">
    <source>
        <dbReference type="Pfam" id="PF08242"/>
    </source>
</evidence>
<dbReference type="RefSeq" id="WP_306872543.1">
    <property type="nucleotide sequence ID" value="NZ_JAUSRB010000002.1"/>
</dbReference>
<dbReference type="Proteomes" id="UP001230426">
    <property type="component" value="Unassembled WGS sequence"/>
</dbReference>
<dbReference type="PANTHER" id="PTHR43861">
    <property type="entry name" value="TRANS-ACONITATE 2-METHYLTRANSFERASE-RELATED"/>
    <property type="match status" value="1"/>
</dbReference>
<dbReference type="Pfam" id="PF08242">
    <property type="entry name" value="Methyltransf_12"/>
    <property type="match status" value="1"/>
</dbReference>
<evidence type="ECO:0000256" key="1">
    <source>
        <dbReference type="ARBA" id="ARBA00022679"/>
    </source>
</evidence>
<protein>
    <submittedName>
        <fullName evidence="3">Ubiquinone/menaquinone biosynthesis C-methylase UbiE</fullName>
    </submittedName>
</protein>
<keyword evidence="1" id="KW-0808">Transferase</keyword>
<dbReference type="CDD" id="cd02440">
    <property type="entry name" value="AdoMet_MTases"/>
    <property type="match status" value="1"/>
</dbReference>
<name>A0ABT9RJP2_9ACTN</name>
<dbReference type="EMBL" id="JAUSRB010000002">
    <property type="protein sequence ID" value="MDP9869062.1"/>
    <property type="molecule type" value="Genomic_DNA"/>
</dbReference>
<keyword evidence="3" id="KW-0830">Ubiquinone</keyword>
<organism evidence="3 4">
    <name type="scientific">Streptosporangium brasiliense</name>
    <dbReference type="NCBI Taxonomy" id="47480"/>
    <lineage>
        <taxon>Bacteria</taxon>
        <taxon>Bacillati</taxon>
        <taxon>Actinomycetota</taxon>
        <taxon>Actinomycetes</taxon>
        <taxon>Streptosporangiales</taxon>
        <taxon>Streptosporangiaceae</taxon>
        <taxon>Streptosporangium</taxon>
    </lineage>
</organism>
<dbReference type="Gene3D" id="3.40.50.150">
    <property type="entry name" value="Vaccinia Virus protein VP39"/>
    <property type="match status" value="1"/>
</dbReference>
<dbReference type="PANTHER" id="PTHR43861:SF3">
    <property type="entry name" value="PUTATIVE (AFU_ORTHOLOGUE AFUA_2G14390)-RELATED"/>
    <property type="match status" value="1"/>
</dbReference>